<gene>
    <name evidence="5" type="ORF">HAQ05_02940</name>
</gene>
<dbReference type="Gene3D" id="1.10.540.10">
    <property type="entry name" value="Acyl-CoA dehydrogenase/oxidase, N-terminal domain"/>
    <property type="match status" value="1"/>
</dbReference>
<dbReference type="SUPFAM" id="SSF56645">
    <property type="entry name" value="Acyl-CoA dehydrogenase NM domain-like"/>
    <property type="match status" value="1"/>
</dbReference>
<dbReference type="CDD" id="cd01163">
    <property type="entry name" value="DszC"/>
    <property type="match status" value="1"/>
</dbReference>
<dbReference type="EMBL" id="JAAOCA010000003">
    <property type="protein sequence ID" value="MBD1597670.1"/>
    <property type="molecule type" value="Genomic_DNA"/>
</dbReference>
<dbReference type="RefSeq" id="WP_190417198.1">
    <property type="nucleotide sequence ID" value="NZ_JAAOCA010000003.1"/>
</dbReference>
<feature type="domain" description="Acyl-CoA dehydrogenase C-terminal" evidence="4">
    <location>
        <begin position="242"/>
        <end position="377"/>
    </location>
</feature>
<keyword evidence="6" id="KW-1185">Reference proteome</keyword>
<dbReference type="SUPFAM" id="SSF47203">
    <property type="entry name" value="Acyl-CoA dehydrogenase C-terminal domain-like"/>
    <property type="match status" value="1"/>
</dbReference>
<evidence type="ECO:0000256" key="2">
    <source>
        <dbReference type="ARBA" id="ARBA00049661"/>
    </source>
</evidence>
<dbReference type="InterPro" id="IPR050741">
    <property type="entry name" value="Acyl-CoA_dehydrogenase"/>
</dbReference>
<dbReference type="InterPro" id="IPR013107">
    <property type="entry name" value="Acyl-CoA_DH_C"/>
</dbReference>
<feature type="domain" description="Acyl-CoA dehydrogenase/oxidase N-terminal" evidence="3">
    <location>
        <begin position="30"/>
        <end position="122"/>
    </location>
</feature>
<evidence type="ECO:0000259" key="3">
    <source>
        <dbReference type="Pfam" id="PF02771"/>
    </source>
</evidence>
<evidence type="ECO:0000313" key="6">
    <source>
        <dbReference type="Proteomes" id="UP000805841"/>
    </source>
</evidence>
<name>A0ABR7YWX4_9PSED</name>
<dbReference type="InterPro" id="IPR013786">
    <property type="entry name" value="AcylCoA_DH/ox_N"/>
</dbReference>
<dbReference type="Gene3D" id="1.20.140.10">
    <property type="entry name" value="Butyryl-CoA Dehydrogenase, subunit A, domain 3"/>
    <property type="match status" value="1"/>
</dbReference>
<evidence type="ECO:0000259" key="4">
    <source>
        <dbReference type="Pfam" id="PF08028"/>
    </source>
</evidence>
<evidence type="ECO:0000313" key="5">
    <source>
        <dbReference type="EMBL" id="MBD1597670.1"/>
    </source>
</evidence>
<dbReference type="Pfam" id="PF02771">
    <property type="entry name" value="Acyl-CoA_dh_N"/>
    <property type="match status" value="1"/>
</dbReference>
<dbReference type="Proteomes" id="UP000805841">
    <property type="component" value="Unassembled WGS sequence"/>
</dbReference>
<accession>A0ABR7YWX4</accession>
<dbReference type="PANTHER" id="PTHR48083:SF19">
    <property type="entry name" value="FLAVIN-DEPENDENT MONOOXYGENASE, OXYGENASE SUBUNIT HSAA"/>
    <property type="match status" value="1"/>
</dbReference>
<evidence type="ECO:0000256" key="1">
    <source>
        <dbReference type="ARBA" id="ARBA00023002"/>
    </source>
</evidence>
<dbReference type="InterPro" id="IPR036250">
    <property type="entry name" value="AcylCo_DH-like_C"/>
</dbReference>
<proteinExistence type="inferred from homology"/>
<dbReference type="PANTHER" id="PTHR48083">
    <property type="entry name" value="MEDIUM-CHAIN SPECIFIC ACYL-COA DEHYDROGENASE, MITOCHONDRIAL-RELATED"/>
    <property type="match status" value="1"/>
</dbReference>
<sequence length="406" mass="44237">MSQISAAWGAGPDASYEAIAERFRPLFARIREGAIHRELNRQWPLEQIQWLKHSGFTALRVPKAYGGSEATLPQLFNLLIELGEADSNLVQAIRGHLGFVESVLNSGDPRRRERWLPRLGEGQLVGPAWSETGDAGQSEFSTRLQGEGEHWLLNGSKFYTTGSLYSDWIDVGVSDANGETVAATVARDAPGVTVLDDWNGFGQTLTASGTAQFHNVRVDAADLNREQRFRYASGFFQAVHFATLAGIGRALSGEVAHAVAARTRTYSHGNAPRASQDPQVLQVVGQLRGAAYTTGAIVLKNAEALQRAFDSRLAGDEAAQDEANTLAELEVAQSQTIVMDLILNATTVLFDALGASATLRPLALDRFWRNARTLSSHNPRIYKDRIVGDYVVNGTPPPFQWRIGVA</sequence>
<protein>
    <submittedName>
        <fullName evidence="5">Acyl-CoA dehydrogenase family protein</fullName>
    </submittedName>
</protein>
<comment type="similarity">
    <text evidence="2">Belongs to the HpaH/HsaA monooxygenase family.</text>
</comment>
<keyword evidence="1" id="KW-0560">Oxidoreductase</keyword>
<organism evidence="5 6">
    <name type="scientific">Pseudomonas typographi</name>
    <dbReference type="NCBI Taxonomy" id="2715964"/>
    <lineage>
        <taxon>Bacteria</taxon>
        <taxon>Pseudomonadati</taxon>
        <taxon>Pseudomonadota</taxon>
        <taxon>Gammaproteobacteria</taxon>
        <taxon>Pseudomonadales</taxon>
        <taxon>Pseudomonadaceae</taxon>
        <taxon>Pseudomonas</taxon>
    </lineage>
</organism>
<dbReference type="InterPro" id="IPR009100">
    <property type="entry name" value="AcylCoA_DH/oxidase_NM_dom_sf"/>
</dbReference>
<dbReference type="Gene3D" id="2.40.110.10">
    <property type="entry name" value="Butyryl-CoA Dehydrogenase, subunit A, domain 2"/>
    <property type="match status" value="1"/>
</dbReference>
<dbReference type="Pfam" id="PF08028">
    <property type="entry name" value="Acyl-CoA_dh_2"/>
    <property type="match status" value="1"/>
</dbReference>
<reference evidence="5 6" key="1">
    <citation type="journal article" date="2020" name="Insects">
        <title>Bacteria Belonging to Pseudomonas typographi sp. nov. from the Bark Beetle Ips typographus Have Genomic Potential to Aid in the Host Ecology.</title>
        <authorList>
            <person name="Peral-Aranega E."/>
            <person name="Saati-Santamaria Z."/>
            <person name="Kolarik M."/>
            <person name="Rivas R."/>
            <person name="Garcia-Fraile P."/>
        </authorList>
    </citation>
    <scope>NUCLEOTIDE SEQUENCE [LARGE SCALE GENOMIC DNA]</scope>
    <source>
        <strain evidence="5 6">CA3A</strain>
    </source>
</reference>
<dbReference type="InterPro" id="IPR037069">
    <property type="entry name" value="AcylCoA_DH/ox_N_sf"/>
</dbReference>
<dbReference type="PIRSF" id="PIRSF016578">
    <property type="entry name" value="HsaA"/>
    <property type="match status" value="1"/>
</dbReference>
<comment type="caution">
    <text evidence="5">The sequence shown here is derived from an EMBL/GenBank/DDBJ whole genome shotgun (WGS) entry which is preliminary data.</text>
</comment>
<dbReference type="InterPro" id="IPR046373">
    <property type="entry name" value="Acyl-CoA_Oxase/DH_mid-dom_sf"/>
</dbReference>